<feature type="transmembrane region" description="Helical" evidence="6">
    <location>
        <begin position="92"/>
        <end position="112"/>
    </location>
</feature>
<feature type="region of interest" description="Disordered" evidence="5">
    <location>
        <begin position="1"/>
        <end position="26"/>
    </location>
</feature>
<keyword evidence="9" id="KW-1185">Reference proteome</keyword>
<feature type="compositionally biased region" description="Basic and acidic residues" evidence="5">
    <location>
        <begin position="1"/>
        <end position="11"/>
    </location>
</feature>
<dbReference type="OMA" id="THYAKVI"/>
<dbReference type="GO" id="GO:0016020">
    <property type="term" value="C:membrane"/>
    <property type="evidence" value="ECO:0007669"/>
    <property type="project" value="UniProtKB-SubCell"/>
</dbReference>
<dbReference type="Pfam" id="PF00520">
    <property type="entry name" value="Ion_trans"/>
    <property type="match status" value="1"/>
</dbReference>
<dbReference type="EMBL" id="AYCK01027592">
    <property type="status" value="NOT_ANNOTATED_CDS"/>
    <property type="molecule type" value="Genomic_DNA"/>
</dbReference>
<reference evidence="9" key="1">
    <citation type="submission" date="2013-10" db="EMBL/GenBank/DDBJ databases">
        <authorList>
            <person name="Schartl M."/>
            <person name="Warren W."/>
        </authorList>
    </citation>
    <scope>NUCLEOTIDE SEQUENCE [LARGE SCALE GENOMIC DNA]</scope>
    <source>
        <strain evidence="9">female</strain>
    </source>
</reference>
<evidence type="ECO:0000256" key="6">
    <source>
        <dbReference type="SAM" id="Phobius"/>
    </source>
</evidence>
<accession>A0A087XI12</accession>
<dbReference type="InterPro" id="IPR027359">
    <property type="entry name" value="Volt_channel_dom_sf"/>
</dbReference>
<evidence type="ECO:0000256" key="3">
    <source>
        <dbReference type="ARBA" id="ARBA00022989"/>
    </source>
</evidence>
<dbReference type="eggNOG" id="KOG2301">
    <property type="taxonomic scope" value="Eukaryota"/>
</dbReference>
<reference evidence="8" key="2">
    <citation type="submission" date="2025-08" db="UniProtKB">
        <authorList>
            <consortium name="Ensembl"/>
        </authorList>
    </citation>
    <scope>IDENTIFICATION</scope>
</reference>
<feature type="transmembrane region" description="Helical" evidence="6">
    <location>
        <begin position="133"/>
        <end position="152"/>
    </location>
</feature>
<dbReference type="PANTHER" id="PTHR46726">
    <property type="entry name" value="TWO PORE CHANNEL 3"/>
    <property type="match status" value="1"/>
</dbReference>
<protein>
    <recommendedName>
        <fullName evidence="7">Ion transport domain-containing protein</fullName>
    </recommendedName>
</protein>
<dbReference type="PANTHER" id="PTHR46726:SF1">
    <property type="entry name" value="TWO-PORE CALCIUM CHANNEL 3"/>
    <property type="match status" value="1"/>
</dbReference>
<dbReference type="AlphaFoldDB" id="A0A087XI12"/>
<evidence type="ECO:0000259" key="7">
    <source>
        <dbReference type="Pfam" id="PF00520"/>
    </source>
</evidence>
<evidence type="ECO:0000313" key="8">
    <source>
        <dbReference type="Ensembl" id="ENSPFOP00000005415.1"/>
    </source>
</evidence>
<dbReference type="Proteomes" id="UP000028760">
    <property type="component" value="Unassembled WGS sequence"/>
</dbReference>
<dbReference type="Gene3D" id="1.20.120.350">
    <property type="entry name" value="Voltage-gated potassium channels. Chain C"/>
    <property type="match status" value="1"/>
</dbReference>
<feature type="transmembrane region" description="Helical" evidence="6">
    <location>
        <begin position="67"/>
        <end position="86"/>
    </location>
</feature>
<dbReference type="Ensembl" id="ENSPFOT00000005424.1">
    <property type="protein sequence ID" value="ENSPFOP00000005415.1"/>
    <property type="gene ID" value="ENSPFOG00000005545.1"/>
</dbReference>
<evidence type="ECO:0000256" key="4">
    <source>
        <dbReference type="ARBA" id="ARBA00023136"/>
    </source>
</evidence>
<proteinExistence type="predicted"/>
<name>A0A087XI12_POEFO</name>
<evidence type="ECO:0000256" key="5">
    <source>
        <dbReference type="SAM" id="MobiDB-lite"/>
    </source>
</evidence>
<feature type="domain" description="Ion transport" evidence="7">
    <location>
        <begin position="69"/>
        <end position="179"/>
    </location>
</feature>
<dbReference type="STRING" id="48698.ENSPFOP00000005415"/>
<evidence type="ECO:0000256" key="1">
    <source>
        <dbReference type="ARBA" id="ARBA00004141"/>
    </source>
</evidence>
<dbReference type="GeneTree" id="ENSGT00940000162755"/>
<evidence type="ECO:0000256" key="2">
    <source>
        <dbReference type="ARBA" id="ARBA00022692"/>
    </source>
</evidence>
<dbReference type="GO" id="GO:0005216">
    <property type="term" value="F:monoatomic ion channel activity"/>
    <property type="evidence" value="ECO:0007669"/>
    <property type="project" value="InterPro"/>
</dbReference>
<keyword evidence="4 6" id="KW-0472">Membrane</keyword>
<keyword evidence="3 6" id="KW-1133">Transmembrane helix</keyword>
<evidence type="ECO:0000313" key="9">
    <source>
        <dbReference type="Proteomes" id="UP000028760"/>
    </source>
</evidence>
<keyword evidence="2 6" id="KW-0812">Transmembrane</keyword>
<sequence>MSEPAEKKENIPDASAGKGIPNGGSPAKTQEDFDLATIYVSDAQYNRNIYFDTSPQAVRLYLLYNHWALKVLLYFFILVNLSLAIFEEPALVSLPTWATMLVELLCLLVFTIRLVHYAKVIPREKFWKDPKNICIIVVLLLTLIDMIIYGALKAANLYSVRWSRVLRPLLLINVTEGRQVRA</sequence>
<dbReference type="InterPro" id="IPR005821">
    <property type="entry name" value="Ion_trans_dom"/>
</dbReference>
<comment type="subcellular location">
    <subcellularLocation>
        <location evidence="1">Membrane</location>
        <topology evidence="1">Multi-pass membrane protein</topology>
    </subcellularLocation>
</comment>
<reference evidence="8" key="3">
    <citation type="submission" date="2025-09" db="UniProtKB">
        <authorList>
            <consortium name="Ensembl"/>
        </authorList>
    </citation>
    <scope>IDENTIFICATION</scope>
</reference>
<organism evidence="8 9">
    <name type="scientific">Poecilia formosa</name>
    <name type="common">Amazon molly</name>
    <name type="synonym">Limia formosa</name>
    <dbReference type="NCBI Taxonomy" id="48698"/>
    <lineage>
        <taxon>Eukaryota</taxon>
        <taxon>Metazoa</taxon>
        <taxon>Chordata</taxon>
        <taxon>Craniata</taxon>
        <taxon>Vertebrata</taxon>
        <taxon>Euteleostomi</taxon>
        <taxon>Actinopterygii</taxon>
        <taxon>Neopterygii</taxon>
        <taxon>Teleostei</taxon>
        <taxon>Neoteleostei</taxon>
        <taxon>Acanthomorphata</taxon>
        <taxon>Ovalentaria</taxon>
        <taxon>Atherinomorphae</taxon>
        <taxon>Cyprinodontiformes</taxon>
        <taxon>Poeciliidae</taxon>
        <taxon>Poeciliinae</taxon>
        <taxon>Poecilia</taxon>
    </lineage>
</organism>